<feature type="region of interest" description="Disordered" evidence="2">
    <location>
        <begin position="241"/>
        <end position="262"/>
    </location>
</feature>
<evidence type="ECO:0000256" key="1">
    <source>
        <dbReference type="SAM" id="Coils"/>
    </source>
</evidence>
<proteinExistence type="predicted"/>
<evidence type="ECO:0000256" key="2">
    <source>
        <dbReference type="SAM" id="MobiDB-lite"/>
    </source>
</evidence>
<gene>
    <name evidence="3" type="ORF">HPB52_022245</name>
</gene>
<organism evidence="3 4">
    <name type="scientific">Rhipicephalus sanguineus</name>
    <name type="common">Brown dog tick</name>
    <name type="synonym">Ixodes sanguineus</name>
    <dbReference type="NCBI Taxonomy" id="34632"/>
    <lineage>
        <taxon>Eukaryota</taxon>
        <taxon>Metazoa</taxon>
        <taxon>Ecdysozoa</taxon>
        <taxon>Arthropoda</taxon>
        <taxon>Chelicerata</taxon>
        <taxon>Arachnida</taxon>
        <taxon>Acari</taxon>
        <taxon>Parasitiformes</taxon>
        <taxon>Ixodida</taxon>
        <taxon>Ixodoidea</taxon>
        <taxon>Ixodidae</taxon>
        <taxon>Rhipicephalinae</taxon>
        <taxon>Rhipicephalus</taxon>
        <taxon>Rhipicephalus</taxon>
    </lineage>
</organism>
<reference evidence="3" key="2">
    <citation type="submission" date="2021-09" db="EMBL/GenBank/DDBJ databases">
        <authorList>
            <person name="Jia N."/>
            <person name="Wang J."/>
            <person name="Shi W."/>
            <person name="Du L."/>
            <person name="Sun Y."/>
            <person name="Zhan W."/>
            <person name="Jiang J."/>
            <person name="Wang Q."/>
            <person name="Zhang B."/>
            <person name="Ji P."/>
            <person name="Sakyi L.B."/>
            <person name="Cui X."/>
            <person name="Yuan T."/>
            <person name="Jiang B."/>
            <person name="Yang W."/>
            <person name="Lam T.T.-Y."/>
            <person name="Chang Q."/>
            <person name="Ding S."/>
            <person name="Wang X."/>
            <person name="Zhu J."/>
            <person name="Ruan X."/>
            <person name="Zhao L."/>
            <person name="Wei J."/>
            <person name="Que T."/>
            <person name="Du C."/>
            <person name="Cheng J."/>
            <person name="Dai P."/>
            <person name="Han X."/>
            <person name="Huang E."/>
            <person name="Gao Y."/>
            <person name="Liu J."/>
            <person name="Shao H."/>
            <person name="Ye R."/>
            <person name="Li L."/>
            <person name="Wei W."/>
            <person name="Wang X."/>
            <person name="Wang C."/>
            <person name="Huo Q."/>
            <person name="Li W."/>
            <person name="Guo W."/>
            <person name="Chen H."/>
            <person name="Chen S."/>
            <person name="Zhou L."/>
            <person name="Zhou L."/>
            <person name="Ni X."/>
            <person name="Tian J."/>
            <person name="Zhou Y."/>
            <person name="Sheng Y."/>
            <person name="Liu T."/>
            <person name="Pan Y."/>
            <person name="Xia L."/>
            <person name="Li J."/>
            <person name="Zhao F."/>
            <person name="Cao W."/>
        </authorList>
    </citation>
    <scope>NUCLEOTIDE SEQUENCE</scope>
    <source>
        <strain evidence="3">Rsan-2018</strain>
        <tissue evidence="3">Larvae</tissue>
    </source>
</reference>
<protein>
    <submittedName>
        <fullName evidence="3">Uncharacterized protein</fullName>
    </submittedName>
</protein>
<dbReference type="GO" id="GO:0051726">
    <property type="term" value="P:regulation of cell cycle"/>
    <property type="evidence" value="ECO:0007669"/>
    <property type="project" value="TreeGrafter"/>
</dbReference>
<dbReference type="SUPFAM" id="SSF57953">
    <property type="entry name" value="Trimerization domain of TRAF"/>
    <property type="match status" value="1"/>
</dbReference>
<keyword evidence="4" id="KW-1185">Reference proteome</keyword>
<name>A0A9D4TBV8_RHISA</name>
<dbReference type="PANTHER" id="PTHR15154:SF2">
    <property type="entry name" value="HAMARTIN"/>
    <property type="match status" value="1"/>
</dbReference>
<dbReference type="GO" id="GO:0008285">
    <property type="term" value="P:negative regulation of cell population proliferation"/>
    <property type="evidence" value="ECO:0007669"/>
    <property type="project" value="TreeGrafter"/>
</dbReference>
<dbReference type="Proteomes" id="UP000821837">
    <property type="component" value="Chromosome 1"/>
</dbReference>
<reference evidence="3" key="1">
    <citation type="journal article" date="2020" name="Cell">
        <title>Large-Scale Comparative Analyses of Tick Genomes Elucidate Their Genetic Diversity and Vector Capacities.</title>
        <authorList>
            <consortium name="Tick Genome and Microbiome Consortium (TIGMIC)"/>
            <person name="Jia N."/>
            <person name="Wang J."/>
            <person name="Shi W."/>
            <person name="Du L."/>
            <person name="Sun Y."/>
            <person name="Zhan W."/>
            <person name="Jiang J.F."/>
            <person name="Wang Q."/>
            <person name="Zhang B."/>
            <person name="Ji P."/>
            <person name="Bell-Sakyi L."/>
            <person name="Cui X.M."/>
            <person name="Yuan T.T."/>
            <person name="Jiang B.G."/>
            <person name="Yang W.F."/>
            <person name="Lam T.T."/>
            <person name="Chang Q.C."/>
            <person name="Ding S.J."/>
            <person name="Wang X.J."/>
            <person name="Zhu J.G."/>
            <person name="Ruan X.D."/>
            <person name="Zhao L."/>
            <person name="Wei J.T."/>
            <person name="Ye R.Z."/>
            <person name="Que T.C."/>
            <person name="Du C.H."/>
            <person name="Zhou Y.H."/>
            <person name="Cheng J.X."/>
            <person name="Dai P.F."/>
            <person name="Guo W.B."/>
            <person name="Han X.H."/>
            <person name="Huang E.J."/>
            <person name="Li L.F."/>
            <person name="Wei W."/>
            <person name="Gao Y.C."/>
            <person name="Liu J.Z."/>
            <person name="Shao H.Z."/>
            <person name="Wang X."/>
            <person name="Wang C.C."/>
            <person name="Yang T.C."/>
            <person name="Huo Q.B."/>
            <person name="Li W."/>
            <person name="Chen H.Y."/>
            <person name="Chen S.E."/>
            <person name="Zhou L.G."/>
            <person name="Ni X.B."/>
            <person name="Tian J.H."/>
            <person name="Sheng Y."/>
            <person name="Liu T."/>
            <person name="Pan Y.S."/>
            <person name="Xia L.Y."/>
            <person name="Li J."/>
            <person name="Zhao F."/>
            <person name="Cao W.C."/>
        </authorList>
    </citation>
    <scope>NUCLEOTIDE SEQUENCE</scope>
    <source>
        <strain evidence="3">Rsan-2018</strain>
    </source>
</reference>
<dbReference type="InterPro" id="IPR007483">
    <property type="entry name" value="Hamartin"/>
</dbReference>
<comment type="caution">
    <text evidence="3">The sequence shown here is derived from an EMBL/GenBank/DDBJ whole genome shotgun (WGS) entry which is preliminary data.</text>
</comment>
<accession>A0A9D4TBV8</accession>
<dbReference type="PANTHER" id="PTHR15154">
    <property type="entry name" value="HAMARTIN"/>
    <property type="match status" value="1"/>
</dbReference>
<dbReference type="EMBL" id="JABSTV010001245">
    <property type="protein sequence ID" value="KAH7984547.1"/>
    <property type="molecule type" value="Genomic_DNA"/>
</dbReference>
<dbReference type="GO" id="GO:0033596">
    <property type="term" value="C:TSC1-TSC2 complex"/>
    <property type="evidence" value="ECO:0007669"/>
    <property type="project" value="TreeGrafter"/>
</dbReference>
<feature type="coiled-coil region" evidence="1">
    <location>
        <begin position="89"/>
        <end position="137"/>
    </location>
</feature>
<dbReference type="GO" id="GO:0032007">
    <property type="term" value="P:negative regulation of TOR signaling"/>
    <property type="evidence" value="ECO:0007669"/>
    <property type="project" value="TreeGrafter"/>
</dbReference>
<evidence type="ECO:0000313" key="4">
    <source>
        <dbReference type="Proteomes" id="UP000821837"/>
    </source>
</evidence>
<keyword evidence="1" id="KW-0175">Coiled coil</keyword>
<evidence type="ECO:0000313" key="3">
    <source>
        <dbReference type="EMBL" id="KAH7984547.1"/>
    </source>
</evidence>
<dbReference type="AlphaFoldDB" id="A0A9D4TBV8"/>
<dbReference type="VEuPathDB" id="VectorBase:RSAN_046200"/>
<sequence length="262" mass="29233">MGEGEVDRNAGILMEMEMELETARSRAAMSSSYRQQVESLQKELVTLGEMYKRLEARLQASEPRPQADSLLTMFQEASRSEVAGMKHQLEVKQNQVESLSCRVKQLESTLSSRDAKVRDLKEQLERMEAIHKEQLQSKDCRINALVSLCQRMEAHLVEARYCAEQKRESSSEASGGFDDMCASMELDGSSPTVDPTGLLGSYTSNTEMTPVSDMLKEAEQAVCSPEQQQSPLLEELELSGTVQADDEKPQINVADEETSDLL</sequence>